<dbReference type="InterPro" id="IPR001509">
    <property type="entry name" value="Epimerase_deHydtase"/>
</dbReference>
<protein>
    <submittedName>
        <fullName evidence="3">UDP-glucose 4-epimerase</fullName>
    </submittedName>
</protein>
<dbReference type="Proteomes" id="UP000608420">
    <property type="component" value="Unassembled WGS sequence"/>
</dbReference>
<organism evidence="3 4">
    <name type="scientific">Paenibacillus aceti</name>
    <dbReference type="NCBI Taxonomy" id="1820010"/>
    <lineage>
        <taxon>Bacteria</taxon>
        <taxon>Bacillati</taxon>
        <taxon>Bacillota</taxon>
        <taxon>Bacilli</taxon>
        <taxon>Bacillales</taxon>
        <taxon>Paenibacillaceae</taxon>
        <taxon>Paenibacillus</taxon>
    </lineage>
</organism>
<proteinExistence type="inferred from homology"/>
<evidence type="ECO:0000259" key="2">
    <source>
        <dbReference type="Pfam" id="PF01370"/>
    </source>
</evidence>
<dbReference type="Gene3D" id="3.40.50.720">
    <property type="entry name" value="NAD(P)-binding Rossmann-like Domain"/>
    <property type="match status" value="1"/>
</dbReference>
<dbReference type="PANTHER" id="PTHR43000">
    <property type="entry name" value="DTDP-D-GLUCOSE 4,6-DEHYDRATASE-RELATED"/>
    <property type="match status" value="1"/>
</dbReference>
<evidence type="ECO:0000256" key="1">
    <source>
        <dbReference type="ARBA" id="ARBA00007637"/>
    </source>
</evidence>
<gene>
    <name evidence="3" type="ORF">GCM10010913_08870</name>
</gene>
<dbReference type="RefSeq" id="WP_229716834.1">
    <property type="nucleotide sequence ID" value="NZ_BMIW01000004.1"/>
</dbReference>
<evidence type="ECO:0000313" key="3">
    <source>
        <dbReference type="EMBL" id="GGF89701.1"/>
    </source>
</evidence>
<reference evidence="4" key="1">
    <citation type="journal article" date="2019" name="Int. J. Syst. Evol. Microbiol.">
        <title>The Global Catalogue of Microorganisms (GCM) 10K type strain sequencing project: providing services to taxonomists for standard genome sequencing and annotation.</title>
        <authorList>
            <consortium name="The Broad Institute Genomics Platform"/>
            <consortium name="The Broad Institute Genome Sequencing Center for Infectious Disease"/>
            <person name="Wu L."/>
            <person name="Ma J."/>
        </authorList>
    </citation>
    <scope>NUCLEOTIDE SEQUENCE [LARGE SCALE GENOMIC DNA]</scope>
    <source>
        <strain evidence="4">CGMCC 1.15420</strain>
    </source>
</reference>
<dbReference type="Pfam" id="PF01370">
    <property type="entry name" value="Epimerase"/>
    <property type="match status" value="1"/>
</dbReference>
<comment type="caution">
    <text evidence="3">The sequence shown here is derived from an EMBL/GenBank/DDBJ whole genome shotgun (WGS) entry which is preliminary data.</text>
</comment>
<keyword evidence="4" id="KW-1185">Reference proteome</keyword>
<dbReference type="InterPro" id="IPR036291">
    <property type="entry name" value="NAD(P)-bd_dom_sf"/>
</dbReference>
<sequence length="315" mass="34726">MKRVVITGGAGFIGSHLVKRFIERQDEVHVIDNLSTGSKERLHPEAKLHVLDIRSAEARERITEIQPSLMVHLAAQADVQRSVLDPAFDLDVNVGGTLNMLFACREAKVGKLIFTSTSGVYGETDQELLLESAPVKPISFYGLSKLTAEYYIALFNSLFGLPYTILRLANVYGPEQTAKGEGGVIAIFMDKLKQGLPLTVNGDGEQTRDFIYVEDVVSAIISAGSDELRDVIHASTAKRTSLNDLIKLLGQLHPEPIQVTHRAAKPGDIRHSCLSNSRASQLLHWQPSHTLLQGLEETYRYVMSSPPFNPPVTEK</sequence>
<feature type="domain" description="NAD-dependent epimerase/dehydratase" evidence="2">
    <location>
        <begin position="4"/>
        <end position="223"/>
    </location>
</feature>
<name>A0ABQ1VRW2_9BACL</name>
<dbReference type="SUPFAM" id="SSF51735">
    <property type="entry name" value="NAD(P)-binding Rossmann-fold domains"/>
    <property type="match status" value="1"/>
</dbReference>
<comment type="similarity">
    <text evidence="1">Belongs to the NAD(P)-dependent epimerase/dehydratase family.</text>
</comment>
<dbReference type="EMBL" id="BMIW01000004">
    <property type="protein sequence ID" value="GGF89701.1"/>
    <property type="molecule type" value="Genomic_DNA"/>
</dbReference>
<accession>A0ABQ1VRW2</accession>
<evidence type="ECO:0000313" key="4">
    <source>
        <dbReference type="Proteomes" id="UP000608420"/>
    </source>
</evidence>